<accession>A0A9E7PRQ9</accession>
<keyword evidence="5" id="KW-1185">Reference proteome</keyword>
<evidence type="ECO:0000313" key="5">
    <source>
        <dbReference type="Proteomes" id="UP001060368"/>
    </source>
</evidence>
<dbReference type="InterPro" id="IPR003607">
    <property type="entry name" value="HD/PDEase_dom"/>
</dbReference>
<dbReference type="InterPro" id="IPR051094">
    <property type="entry name" value="Diverse_Catalytic_Enzymes"/>
</dbReference>
<dbReference type="Pfam" id="PF01966">
    <property type="entry name" value="HD"/>
    <property type="match status" value="1"/>
</dbReference>
<evidence type="ECO:0000256" key="2">
    <source>
        <dbReference type="SAM" id="MobiDB-lite"/>
    </source>
</evidence>
<dbReference type="AlphaFoldDB" id="A0A9E7PRQ9"/>
<organism evidence="4 5">
    <name type="scientific">Methanoplanus endosymbiosus</name>
    <dbReference type="NCBI Taxonomy" id="33865"/>
    <lineage>
        <taxon>Archaea</taxon>
        <taxon>Methanobacteriati</taxon>
        <taxon>Methanobacteriota</taxon>
        <taxon>Stenosarchaea group</taxon>
        <taxon>Methanomicrobia</taxon>
        <taxon>Methanomicrobiales</taxon>
        <taxon>Methanomicrobiaceae</taxon>
        <taxon>Methanoplanus</taxon>
    </lineage>
</organism>
<dbReference type="GeneID" id="74308783"/>
<dbReference type="RefSeq" id="WP_257742526.1">
    <property type="nucleotide sequence ID" value="NZ_CP096115.1"/>
</dbReference>
<evidence type="ECO:0000256" key="1">
    <source>
        <dbReference type="ARBA" id="ARBA00022801"/>
    </source>
</evidence>
<dbReference type="InterPro" id="IPR006261">
    <property type="entry name" value="dGTPase"/>
</dbReference>
<dbReference type="Pfam" id="PF13286">
    <property type="entry name" value="HD_assoc"/>
    <property type="match status" value="1"/>
</dbReference>
<dbReference type="GO" id="GO:0016793">
    <property type="term" value="F:triphosphoric monoester hydrolase activity"/>
    <property type="evidence" value="ECO:0007669"/>
    <property type="project" value="InterPro"/>
</dbReference>
<reference evidence="4" key="1">
    <citation type="submission" date="2022-04" db="EMBL/GenBank/DDBJ databases">
        <title>Complete genome of Methanoplanus endosymbiosus DSM 3599.</title>
        <authorList>
            <person name="Chen S.-C."/>
            <person name="You Y.-T."/>
            <person name="Zhou Y.-Z."/>
            <person name="Lai M.-C."/>
        </authorList>
    </citation>
    <scope>NUCLEOTIDE SEQUENCE</scope>
    <source>
        <strain evidence="4">DSM 3599</strain>
    </source>
</reference>
<dbReference type="NCBIfam" id="TIGR01353">
    <property type="entry name" value="dGTP_triPase"/>
    <property type="match status" value="1"/>
</dbReference>
<feature type="domain" description="HD" evidence="3">
    <location>
        <begin position="95"/>
        <end position="239"/>
    </location>
</feature>
<name>A0A9E7PRQ9_9EURY</name>
<dbReference type="CDD" id="cd00077">
    <property type="entry name" value="HDc"/>
    <property type="match status" value="1"/>
</dbReference>
<dbReference type="EMBL" id="CP096115">
    <property type="protein sequence ID" value="UUX92377.1"/>
    <property type="molecule type" value="Genomic_DNA"/>
</dbReference>
<dbReference type="SMART" id="SM00471">
    <property type="entry name" value="HDc"/>
    <property type="match status" value="1"/>
</dbReference>
<dbReference type="PROSITE" id="PS51831">
    <property type="entry name" value="HD"/>
    <property type="match status" value="1"/>
</dbReference>
<gene>
    <name evidence="4" type="primary">dgt</name>
    <name evidence="4" type="ORF">L6E24_13725</name>
</gene>
<dbReference type="SUPFAM" id="SSF109604">
    <property type="entry name" value="HD-domain/PDEase-like"/>
    <property type="match status" value="1"/>
</dbReference>
<evidence type="ECO:0000313" key="4">
    <source>
        <dbReference type="EMBL" id="UUX92377.1"/>
    </source>
</evidence>
<dbReference type="Proteomes" id="UP001060368">
    <property type="component" value="Chromosome"/>
</dbReference>
<protein>
    <submittedName>
        <fullName evidence="4">DNTP triphosphohydrolase</fullName>
    </submittedName>
</protein>
<dbReference type="PANTHER" id="PTHR35795">
    <property type="entry name" value="SLR1885 PROTEIN"/>
    <property type="match status" value="1"/>
</dbReference>
<evidence type="ECO:0000259" key="3">
    <source>
        <dbReference type="PROSITE" id="PS51831"/>
    </source>
</evidence>
<dbReference type="PANTHER" id="PTHR35795:SF1">
    <property type="entry name" value="BIS(5'-NUCLEOSYL)-TETRAPHOSPHATASE, SYMMETRICAL"/>
    <property type="match status" value="1"/>
</dbReference>
<sequence>MKISRQIIPKEKSDPETQEGTYKSYSKIQEGIEEFYSPYATLNSHAVRRKKRYPEDIRTEFSRDCDRIIHSRAYSRYIDKTQVFYLVSNDHITHRALHVQIVSRIGRTIGRKLRLNEDLIEAIATGHDIGHPPYGHTGEKILSELSEKHDSYRFRHNVQSIRFLDIIEDSDLTLQVLDGILCHDGESNQGRLSYSRYSSWNIFDEKIYAAQNGDLRGSSLYPSTPEGCVVRLADTIAYIGRDIQDAIEIGLLPADVELPGSAAEILGLDNRTIVNSLIMDLIENSSRDYPGTSKNSVKNPVENPGKNSTEDEPTIGYSDRTAGALRELKEFNYKYIYNNKKLTSQKKKIVFMYEFLFETYLEDLENENKKSRIYSEFIETYGKNPDYLRNASSSEIVSDYIAGMTDSYFERRFTESVIPDRIIGKF</sequence>
<dbReference type="InterPro" id="IPR006674">
    <property type="entry name" value="HD_domain"/>
</dbReference>
<feature type="region of interest" description="Disordered" evidence="2">
    <location>
        <begin position="289"/>
        <end position="317"/>
    </location>
</feature>
<dbReference type="KEGG" id="mend:L6E24_13725"/>
<keyword evidence="1" id="KW-0378">Hydrolase</keyword>
<dbReference type="InterPro" id="IPR026875">
    <property type="entry name" value="PHydrolase_assoc_dom"/>
</dbReference>
<proteinExistence type="predicted"/>
<feature type="region of interest" description="Disordered" evidence="2">
    <location>
        <begin position="1"/>
        <end position="21"/>
    </location>
</feature>
<dbReference type="Gene3D" id="1.10.3210.10">
    <property type="entry name" value="Hypothetical protein af1432"/>
    <property type="match status" value="1"/>
</dbReference>